<protein>
    <recommendedName>
        <fullName evidence="8">Peptidase S1 domain-containing protein</fullName>
    </recommendedName>
</protein>
<dbReference type="PANTHER" id="PTHR24253">
    <property type="entry name" value="TRANSMEMBRANE PROTEASE SERINE"/>
    <property type="match status" value="1"/>
</dbReference>
<dbReference type="InterPro" id="IPR033116">
    <property type="entry name" value="TRYPSIN_SER"/>
</dbReference>
<dbReference type="InterPro" id="IPR001314">
    <property type="entry name" value="Peptidase_S1A"/>
</dbReference>
<dbReference type="PRINTS" id="PR00722">
    <property type="entry name" value="CHYMOTRYPSIN"/>
</dbReference>
<dbReference type="FunFam" id="2.40.10.10:FF:000039">
    <property type="entry name" value="Brain-specific serine protease 4"/>
    <property type="match status" value="1"/>
</dbReference>
<dbReference type="Gene3D" id="2.40.10.10">
    <property type="entry name" value="Trypsin-like serine proteases"/>
    <property type="match status" value="2"/>
</dbReference>
<sequence>MESECSDPRNVSSLLPMEPQVRARRTSLTLAGTMMSCVLLCSLLLGIVEANQTTVSAPDVPLVGCGSPLVTSRIVGGTDAAEGEWPWQISLRYQKLHVCGGSLISNHWVLSAAHCFIYSLDPSLYDVFLGVFKLYDSSHNEVSFKVLQIITYSTYEGPGTSGDIALVKLSSPVMFNKFILPVCVPPPAIVFSPGMECWVTGWGSIKSDVKLPYPGVLQKVKIQLINRESCDQMYHDNSAIRPDASIIQSDQICAGYLAGQKDSCQGDSGGPLVCDVRGVWYQVGVVSWGDDCALPNRPGVYTLVPHYRTWMSSYKVTFSCSSSLSPPTVTLILLAACSFLRTMDLFS</sequence>
<dbReference type="Proteomes" id="UP000694569">
    <property type="component" value="Unplaced"/>
</dbReference>
<dbReference type="PANTHER" id="PTHR24253:SF159">
    <property type="entry name" value="SERINE PROTEASE 42"/>
    <property type="match status" value="1"/>
</dbReference>
<dbReference type="PROSITE" id="PS00134">
    <property type="entry name" value="TRYPSIN_HIS"/>
    <property type="match status" value="1"/>
</dbReference>
<organism evidence="9 10">
    <name type="scientific">Leptobrachium leishanense</name>
    <name type="common">Leishan spiny toad</name>
    <dbReference type="NCBI Taxonomy" id="445787"/>
    <lineage>
        <taxon>Eukaryota</taxon>
        <taxon>Metazoa</taxon>
        <taxon>Chordata</taxon>
        <taxon>Craniata</taxon>
        <taxon>Vertebrata</taxon>
        <taxon>Euteleostomi</taxon>
        <taxon>Amphibia</taxon>
        <taxon>Batrachia</taxon>
        <taxon>Anura</taxon>
        <taxon>Pelobatoidea</taxon>
        <taxon>Megophryidae</taxon>
        <taxon>Leptobrachium</taxon>
    </lineage>
</organism>
<evidence type="ECO:0000256" key="1">
    <source>
        <dbReference type="ARBA" id="ARBA00022670"/>
    </source>
</evidence>
<evidence type="ECO:0000256" key="5">
    <source>
        <dbReference type="ARBA" id="ARBA00023180"/>
    </source>
</evidence>
<evidence type="ECO:0000256" key="2">
    <source>
        <dbReference type="ARBA" id="ARBA00022729"/>
    </source>
</evidence>
<dbReference type="SUPFAM" id="SSF50494">
    <property type="entry name" value="Trypsin-like serine proteases"/>
    <property type="match status" value="1"/>
</dbReference>
<name>A0A8C5Q7P1_9ANUR</name>
<keyword evidence="7" id="KW-0812">Transmembrane</keyword>
<keyword evidence="1 6" id="KW-0645">Protease</keyword>
<evidence type="ECO:0000313" key="9">
    <source>
        <dbReference type="Ensembl" id="ENSLLEP00000032962.1"/>
    </source>
</evidence>
<reference evidence="9" key="2">
    <citation type="submission" date="2025-09" db="UniProtKB">
        <authorList>
            <consortium name="Ensembl"/>
        </authorList>
    </citation>
    <scope>IDENTIFICATION</scope>
</reference>
<dbReference type="CDD" id="cd00190">
    <property type="entry name" value="Tryp_SPc"/>
    <property type="match status" value="1"/>
</dbReference>
<proteinExistence type="predicted"/>
<keyword evidence="3 6" id="KW-0378">Hydrolase</keyword>
<evidence type="ECO:0000256" key="4">
    <source>
        <dbReference type="ARBA" id="ARBA00023157"/>
    </source>
</evidence>
<dbReference type="PROSITE" id="PS00135">
    <property type="entry name" value="TRYPSIN_SER"/>
    <property type="match status" value="1"/>
</dbReference>
<keyword evidence="7" id="KW-1133">Transmembrane helix</keyword>
<evidence type="ECO:0000259" key="8">
    <source>
        <dbReference type="PROSITE" id="PS50240"/>
    </source>
</evidence>
<dbReference type="SMART" id="SM00020">
    <property type="entry name" value="Tryp_SPc"/>
    <property type="match status" value="1"/>
</dbReference>
<dbReference type="PROSITE" id="PS50240">
    <property type="entry name" value="TRYPSIN_DOM"/>
    <property type="match status" value="1"/>
</dbReference>
<keyword evidence="5" id="KW-0325">Glycoprotein</keyword>
<keyword evidence="10" id="KW-1185">Reference proteome</keyword>
<evidence type="ECO:0000313" key="10">
    <source>
        <dbReference type="Proteomes" id="UP000694569"/>
    </source>
</evidence>
<keyword evidence="6" id="KW-0720">Serine protease</keyword>
<dbReference type="OrthoDB" id="93664at2759"/>
<dbReference type="GeneTree" id="ENSGT00940000154999"/>
<keyword evidence="2" id="KW-0732">Signal</keyword>
<feature type="domain" description="Peptidase S1" evidence="8">
    <location>
        <begin position="74"/>
        <end position="316"/>
    </location>
</feature>
<dbReference type="AlphaFoldDB" id="A0A8C5Q7P1"/>
<evidence type="ECO:0000256" key="3">
    <source>
        <dbReference type="ARBA" id="ARBA00022801"/>
    </source>
</evidence>
<keyword evidence="7" id="KW-0472">Membrane</keyword>
<feature type="transmembrane region" description="Helical" evidence="7">
    <location>
        <begin position="27"/>
        <end position="48"/>
    </location>
</feature>
<dbReference type="InterPro" id="IPR009003">
    <property type="entry name" value="Peptidase_S1_PA"/>
</dbReference>
<evidence type="ECO:0000256" key="7">
    <source>
        <dbReference type="SAM" id="Phobius"/>
    </source>
</evidence>
<keyword evidence="4" id="KW-1015">Disulfide bond</keyword>
<dbReference type="InterPro" id="IPR018114">
    <property type="entry name" value="TRYPSIN_HIS"/>
</dbReference>
<dbReference type="GO" id="GO:0004252">
    <property type="term" value="F:serine-type endopeptidase activity"/>
    <property type="evidence" value="ECO:0007669"/>
    <property type="project" value="InterPro"/>
</dbReference>
<reference evidence="9" key="1">
    <citation type="submission" date="2025-08" db="UniProtKB">
        <authorList>
            <consortium name="Ensembl"/>
        </authorList>
    </citation>
    <scope>IDENTIFICATION</scope>
</reference>
<dbReference type="InterPro" id="IPR043504">
    <property type="entry name" value="Peptidase_S1_PA_chymotrypsin"/>
</dbReference>
<dbReference type="InterPro" id="IPR001254">
    <property type="entry name" value="Trypsin_dom"/>
</dbReference>
<evidence type="ECO:0000256" key="6">
    <source>
        <dbReference type="RuleBase" id="RU363034"/>
    </source>
</evidence>
<dbReference type="Ensembl" id="ENSLLET00000034228.1">
    <property type="protein sequence ID" value="ENSLLEP00000032962.1"/>
    <property type="gene ID" value="ENSLLEG00000020798.1"/>
</dbReference>
<dbReference type="Pfam" id="PF00089">
    <property type="entry name" value="Trypsin"/>
    <property type="match status" value="1"/>
</dbReference>
<accession>A0A8C5Q7P1</accession>
<dbReference type="GO" id="GO:0006508">
    <property type="term" value="P:proteolysis"/>
    <property type="evidence" value="ECO:0007669"/>
    <property type="project" value="UniProtKB-KW"/>
</dbReference>